<organism evidence="2 3">
    <name type="scientific">Candidatus Yanofskybacteria bacterium RIFCSPLOWO2_01_FULL_49_17</name>
    <dbReference type="NCBI Taxonomy" id="1802700"/>
    <lineage>
        <taxon>Bacteria</taxon>
        <taxon>Candidatus Yanofskyibacteriota</taxon>
    </lineage>
</organism>
<evidence type="ECO:0000313" key="2">
    <source>
        <dbReference type="EMBL" id="OGN28319.1"/>
    </source>
</evidence>
<sequence>MTDSLKDTGSWNIFGLKYLNLPLSLQNILMDSPTMEFVAEISDTYHLLESQARELSRIMGNVIIGDLFIGNMTSEIGERLNLPPETAQQIRNQIVSELFAPAIEDIKKVQREKFANKIGNQPQTPAPKPPTDINPGNVVNLRNK</sequence>
<accession>A0A1F8GV54</accession>
<protein>
    <submittedName>
        <fullName evidence="2">Uncharacterized protein</fullName>
    </submittedName>
</protein>
<reference evidence="2 3" key="1">
    <citation type="journal article" date="2016" name="Nat. Commun.">
        <title>Thousands of microbial genomes shed light on interconnected biogeochemical processes in an aquifer system.</title>
        <authorList>
            <person name="Anantharaman K."/>
            <person name="Brown C.T."/>
            <person name="Hug L.A."/>
            <person name="Sharon I."/>
            <person name="Castelle C.J."/>
            <person name="Probst A.J."/>
            <person name="Thomas B.C."/>
            <person name="Singh A."/>
            <person name="Wilkins M.J."/>
            <person name="Karaoz U."/>
            <person name="Brodie E.L."/>
            <person name="Williams K.H."/>
            <person name="Hubbard S.S."/>
            <person name="Banfield J.F."/>
        </authorList>
    </citation>
    <scope>NUCLEOTIDE SEQUENCE [LARGE SCALE GENOMIC DNA]</scope>
</reference>
<dbReference type="AlphaFoldDB" id="A0A1F8GV54"/>
<evidence type="ECO:0000256" key="1">
    <source>
        <dbReference type="SAM" id="MobiDB-lite"/>
    </source>
</evidence>
<gene>
    <name evidence="2" type="ORF">A2941_02170</name>
</gene>
<feature type="region of interest" description="Disordered" evidence="1">
    <location>
        <begin position="115"/>
        <end position="144"/>
    </location>
</feature>
<dbReference type="Proteomes" id="UP000178444">
    <property type="component" value="Unassembled WGS sequence"/>
</dbReference>
<dbReference type="EMBL" id="MGKO01000001">
    <property type="protein sequence ID" value="OGN28319.1"/>
    <property type="molecule type" value="Genomic_DNA"/>
</dbReference>
<comment type="caution">
    <text evidence="2">The sequence shown here is derived from an EMBL/GenBank/DDBJ whole genome shotgun (WGS) entry which is preliminary data.</text>
</comment>
<proteinExistence type="predicted"/>
<name>A0A1F8GV54_9BACT</name>
<evidence type="ECO:0000313" key="3">
    <source>
        <dbReference type="Proteomes" id="UP000178444"/>
    </source>
</evidence>